<name>A0AAU7ZLQ7_9BACT</name>
<feature type="chain" id="PRO_5043829277" evidence="1">
    <location>
        <begin position="25"/>
        <end position="204"/>
    </location>
</feature>
<gene>
    <name evidence="3" type="ORF">RBB77_16110</name>
</gene>
<feature type="signal peptide" evidence="1">
    <location>
        <begin position="1"/>
        <end position="24"/>
    </location>
</feature>
<sequence length="204" mass="22138">MSYGKLLALTLAIFTVIFTLPALAVGPGATAPDFKGTDSNGIQHTLSEYRGKFVVLEWANQGCPFDRKHYLSGSIESQQRDWTAKGVVWLSVISSAPGEQGYVTPAQENTYLKTMHAAPTAALLDPDATIARLYEAKTTPHIFVIDPTGKLIYQGAIDDKPTTEQSDLKGARNYLNETLTAAMAGKPLQVESTRPYGCSVKYAH</sequence>
<dbReference type="InterPro" id="IPR000866">
    <property type="entry name" value="AhpC/TSA"/>
</dbReference>
<dbReference type="GO" id="GO:0016491">
    <property type="term" value="F:oxidoreductase activity"/>
    <property type="evidence" value="ECO:0007669"/>
    <property type="project" value="InterPro"/>
</dbReference>
<dbReference type="AlphaFoldDB" id="A0AAU7ZLQ7"/>
<dbReference type="PANTHER" id="PTHR43640">
    <property type="entry name" value="OS07G0260300 PROTEIN"/>
    <property type="match status" value="1"/>
</dbReference>
<proteinExistence type="predicted"/>
<keyword evidence="1" id="KW-0732">Signal</keyword>
<dbReference type="InterPro" id="IPR013766">
    <property type="entry name" value="Thioredoxin_domain"/>
</dbReference>
<dbReference type="GO" id="GO:0016209">
    <property type="term" value="F:antioxidant activity"/>
    <property type="evidence" value="ECO:0007669"/>
    <property type="project" value="InterPro"/>
</dbReference>
<dbReference type="EMBL" id="CP132942">
    <property type="protein sequence ID" value="XCB31960.1"/>
    <property type="molecule type" value="Genomic_DNA"/>
</dbReference>
<reference evidence="3" key="2">
    <citation type="journal article" date="2024" name="Environ. Microbiol.">
        <title>Genome analysis and description of Tunturibacter gen. nov. expands the diversity of Terriglobia in tundra soils.</title>
        <authorList>
            <person name="Messyasz A."/>
            <person name="Mannisto M.K."/>
            <person name="Kerkhof L.J."/>
            <person name="Haggblom M.M."/>
        </authorList>
    </citation>
    <scope>NUCLEOTIDE SEQUENCE</scope>
    <source>
        <strain evidence="3">X5P6</strain>
    </source>
</reference>
<dbReference type="InterPro" id="IPR036249">
    <property type="entry name" value="Thioredoxin-like_sf"/>
</dbReference>
<dbReference type="InterPro" id="IPR047262">
    <property type="entry name" value="PRX-like1"/>
</dbReference>
<organism evidence="3">
    <name type="scientific">Tunturiibacter psychrotolerans</name>
    <dbReference type="NCBI Taxonomy" id="3069686"/>
    <lineage>
        <taxon>Bacteria</taxon>
        <taxon>Pseudomonadati</taxon>
        <taxon>Acidobacteriota</taxon>
        <taxon>Terriglobia</taxon>
        <taxon>Terriglobales</taxon>
        <taxon>Acidobacteriaceae</taxon>
        <taxon>Tunturiibacter</taxon>
    </lineage>
</organism>
<reference evidence="3" key="1">
    <citation type="submission" date="2023-08" db="EMBL/GenBank/DDBJ databases">
        <authorList>
            <person name="Messyasz A."/>
            <person name="Mannisto M.K."/>
            <person name="Kerkhof L.J."/>
            <person name="Haggblom M."/>
        </authorList>
    </citation>
    <scope>NUCLEOTIDE SEQUENCE</scope>
    <source>
        <strain evidence="3">X5P6</strain>
    </source>
</reference>
<dbReference type="Gene3D" id="3.40.30.10">
    <property type="entry name" value="Glutaredoxin"/>
    <property type="match status" value="1"/>
</dbReference>
<feature type="domain" description="Thioredoxin" evidence="2">
    <location>
        <begin position="25"/>
        <end position="180"/>
    </location>
</feature>
<dbReference type="Pfam" id="PF00578">
    <property type="entry name" value="AhpC-TSA"/>
    <property type="match status" value="1"/>
</dbReference>
<evidence type="ECO:0000313" key="3">
    <source>
        <dbReference type="EMBL" id="XCB31960.1"/>
    </source>
</evidence>
<protein>
    <submittedName>
        <fullName evidence="3">Redoxin domain-containing protein</fullName>
    </submittedName>
</protein>
<evidence type="ECO:0000256" key="1">
    <source>
        <dbReference type="SAM" id="SignalP"/>
    </source>
</evidence>
<dbReference type="PANTHER" id="PTHR43640:SF1">
    <property type="entry name" value="THIOREDOXIN-DEPENDENT PEROXIREDOXIN"/>
    <property type="match status" value="1"/>
</dbReference>
<dbReference type="RefSeq" id="WP_353062806.1">
    <property type="nucleotide sequence ID" value="NZ_CP132942.1"/>
</dbReference>
<accession>A0AAU7ZLQ7</accession>
<dbReference type="SUPFAM" id="SSF52833">
    <property type="entry name" value="Thioredoxin-like"/>
    <property type="match status" value="1"/>
</dbReference>
<dbReference type="PROSITE" id="PS51352">
    <property type="entry name" value="THIOREDOXIN_2"/>
    <property type="match status" value="1"/>
</dbReference>
<evidence type="ECO:0000259" key="2">
    <source>
        <dbReference type="PROSITE" id="PS51352"/>
    </source>
</evidence>
<dbReference type="KEGG" id="tpsc:RBB77_16110"/>